<dbReference type="OrthoDB" id="792335at2"/>
<evidence type="ECO:0000313" key="2">
    <source>
        <dbReference type="EMBL" id="AWG25974.1"/>
    </source>
</evidence>
<protein>
    <recommendedName>
        <fullName evidence="4">GLPGLI family protein</fullName>
    </recommendedName>
</protein>
<feature type="chain" id="PRO_5015540543" description="GLPGLI family protein" evidence="1">
    <location>
        <begin position="22"/>
        <end position="240"/>
    </location>
</feature>
<keyword evidence="3" id="KW-1185">Reference proteome</keyword>
<dbReference type="EMBL" id="CP020919">
    <property type="protein sequence ID" value="AWG25974.1"/>
    <property type="molecule type" value="Genomic_DNA"/>
</dbReference>
<accession>A0A2S1LQG1</accession>
<feature type="signal peptide" evidence="1">
    <location>
        <begin position="1"/>
        <end position="21"/>
    </location>
</feature>
<evidence type="ECO:0000313" key="3">
    <source>
        <dbReference type="Proteomes" id="UP000244677"/>
    </source>
</evidence>
<gene>
    <name evidence="2" type="ORF">FK004_12455</name>
</gene>
<evidence type="ECO:0000256" key="1">
    <source>
        <dbReference type="SAM" id="SignalP"/>
    </source>
</evidence>
<dbReference type="KEGG" id="fki:FK004_12455"/>
<dbReference type="Proteomes" id="UP000244677">
    <property type="component" value="Chromosome"/>
</dbReference>
<reference evidence="2 3" key="1">
    <citation type="submission" date="2017-04" db="EMBL/GenBank/DDBJ databases">
        <title>Complete genome sequence of Flavobacterium kingsejong AJ004.</title>
        <authorList>
            <person name="Lee P.C."/>
        </authorList>
    </citation>
    <scope>NUCLEOTIDE SEQUENCE [LARGE SCALE GENOMIC DNA]</scope>
    <source>
        <strain evidence="2 3">AJ004</strain>
    </source>
</reference>
<proteinExistence type="predicted"/>
<evidence type="ECO:0008006" key="4">
    <source>
        <dbReference type="Google" id="ProtNLM"/>
    </source>
</evidence>
<name>A0A2S1LQG1_9FLAO</name>
<dbReference type="RefSeq" id="WP_108737516.1">
    <property type="nucleotide sequence ID" value="NZ_CP020919.1"/>
</dbReference>
<keyword evidence="1" id="KW-0732">Signal</keyword>
<sequence>MKNFKTVLFVLLLAVLAPATAQTKKVAVVTFYADKRVGMSDLGLEGLADITSLQDNPNFNLQPLLDEYHTRFFGTYAKEFPFELLPEATVTENESYKNFKAQFPTDGSNESRFTTFAGYKAINSNWGKENEKEMIRIFSEADGVLFVYINFDFVKGFGIGGTSTVKIKAYTNIVLYNKKGEKVFTINENAQSKKTGVMVGGVPVIKPEKVLPMCQSALDELMKDLDKRLPKIISKTAKKL</sequence>
<dbReference type="AlphaFoldDB" id="A0A2S1LQG1"/>
<organism evidence="2 3">
    <name type="scientific">Flavobacterium kingsejongi</name>
    <dbReference type="NCBI Taxonomy" id="1678728"/>
    <lineage>
        <taxon>Bacteria</taxon>
        <taxon>Pseudomonadati</taxon>
        <taxon>Bacteroidota</taxon>
        <taxon>Flavobacteriia</taxon>
        <taxon>Flavobacteriales</taxon>
        <taxon>Flavobacteriaceae</taxon>
        <taxon>Flavobacterium</taxon>
    </lineage>
</organism>